<name>A0A4P7MV75_PYROR</name>
<gene>
    <name evidence="6" type="ORF">PoMZ_09603</name>
</gene>
<protein>
    <recommendedName>
        <fullName evidence="5">Epoxide hydrolase N-terminal domain-containing protein</fullName>
    </recommendedName>
</protein>
<dbReference type="Pfam" id="PF06441">
    <property type="entry name" value="EHN"/>
    <property type="match status" value="1"/>
</dbReference>
<dbReference type="Proteomes" id="UP000294847">
    <property type="component" value="Chromosome 1"/>
</dbReference>
<dbReference type="Gene3D" id="3.40.50.1820">
    <property type="entry name" value="alpha/beta hydrolase"/>
    <property type="match status" value="1"/>
</dbReference>
<dbReference type="GO" id="GO:0004301">
    <property type="term" value="F:epoxide hydrolase activity"/>
    <property type="evidence" value="ECO:0007669"/>
    <property type="project" value="TreeGrafter"/>
</dbReference>
<dbReference type="GO" id="GO:0097176">
    <property type="term" value="P:epoxide metabolic process"/>
    <property type="evidence" value="ECO:0007669"/>
    <property type="project" value="TreeGrafter"/>
</dbReference>
<proteinExistence type="inferred from homology"/>
<dbReference type="InterPro" id="IPR010497">
    <property type="entry name" value="Epoxide_hydro_N"/>
</dbReference>
<evidence type="ECO:0000313" key="7">
    <source>
        <dbReference type="Proteomes" id="UP000294847"/>
    </source>
</evidence>
<dbReference type="PANTHER" id="PTHR21661">
    <property type="entry name" value="EPOXIDE HYDROLASE 1-RELATED"/>
    <property type="match status" value="1"/>
</dbReference>
<evidence type="ECO:0000256" key="3">
    <source>
        <dbReference type="ARBA" id="ARBA00022801"/>
    </source>
</evidence>
<dbReference type="SUPFAM" id="SSF53474">
    <property type="entry name" value="alpha/beta-Hydrolases"/>
    <property type="match status" value="1"/>
</dbReference>
<dbReference type="InterPro" id="IPR029058">
    <property type="entry name" value="AB_hydrolase_fold"/>
</dbReference>
<comment type="similarity">
    <text evidence="1">Belongs to the peptidase S33 family.</text>
</comment>
<dbReference type="PANTHER" id="PTHR21661:SF35">
    <property type="entry name" value="EPOXIDE HYDROLASE"/>
    <property type="match status" value="1"/>
</dbReference>
<feature type="domain" description="Epoxide hydrolase N-terminal" evidence="5">
    <location>
        <begin position="5"/>
        <end position="116"/>
    </location>
</feature>
<evidence type="ECO:0000259" key="5">
    <source>
        <dbReference type="Pfam" id="PF06441"/>
    </source>
</evidence>
<accession>A0A4P7MV75</accession>
<keyword evidence="2" id="KW-0058">Aromatic hydrocarbons catabolism</keyword>
<dbReference type="InterPro" id="IPR016292">
    <property type="entry name" value="Epoxide_hydrolase"/>
</dbReference>
<feature type="active site" description="Nucleophile" evidence="4">
    <location>
        <position position="181"/>
    </location>
</feature>
<feature type="active site" description="Proton acceptor" evidence="4">
    <location>
        <position position="377"/>
    </location>
</feature>
<dbReference type="AlphaFoldDB" id="A0A4P7MV75"/>
<dbReference type="InterPro" id="IPR000639">
    <property type="entry name" value="Epox_hydrolase-like"/>
</dbReference>
<keyword evidence="3" id="KW-0378">Hydrolase</keyword>
<feature type="active site" description="Proton donor" evidence="4">
    <location>
        <position position="315"/>
    </location>
</feature>
<evidence type="ECO:0000256" key="1">
    <source>
        <dbReference type="ARBA" id="ARBA00010088"/>
    </source>
</evidence>
<evidence type="ECO:0000313" key="6">
    <source>
        <dbReference type="EMBL" id="QBZ53913.1"/>
    </source>
</evidence>
<sequence length="413" mass="45878">MTSEVRPFKIAVPEGELTKLKCKLNAASFPPDTAFSDDWERGSPQADVKRLVARWKEGFDWRAAEAELNKIPQFTTSVDVDGFGSIEMHFVHQRSQDENAIPLLFCHGWPGGFWEVRKLLPLLTPQNVGEPSFHVVAPSHPNFGFSEEVAKPGFNGRKYAEAAHKVMLRLGYDKYVTQGGDWGYRITRALDLLYPENVLASHINMILADPPTLLQHPMLYLRALLTPHTAPEKAMLANVKKLMDKGMGYNLQQSTKPATIGFALADSPVALLAWQYEKLIGWSDDDYRWGDDEVLTWASLYVFSRPGPAASVRIYYEDTLGDDGFGDASGGIKESKRWNGAVLLGLSSFPRDMGALISSGRTLGPVVFERAHERGGHFPATERPEVLAGDLKDMFSLSPGGFGRAVQDRLKLK</sequence>
<dbReference type="EMBL" id="CP034204">
    <property type="protein sequence ID" value="QBZ53913.1"/>
    <property type="molecule type" value="Genomic_DNA"/>
</dbReference>
<dbReference type="PRINTS" id="PR00412">
    <property type="entry name" value="EPOXHYDRLASE"/>
</dbReference>
<evidence type="ECO:0000256" key="4">
    <source>
        <dbReference type="PIRSR" id="PIRSR001112-1"/>
    </source>
</evidence>
<reference evidence="6 7" key="1">
    <citation type="journal article" date="2019" name="Mol. Biol. Evol.">
        <title>Blast fungal genomes show frequent chromosomal changes, gene gains and losses, and effector gene turnover.</title>
        <authorList>
            <person name="Gomez Luciano L.B."/>
            <person name="Jason Tsai I."/>
            <person name="Chuma I."/>
            <person name="Tosa Y."/>
            <person name="Chen Y.H."/>
            <person name="Li J.Y."/>
            <person name="Li M.Y."/>
            <person name="Jade Lu M.Y."/>
            <person name="Nakayashiki H."/>
            <person name="Li W.H."/>
        </authorList>
    </citation>
    <scope>NUCLEOTIDE SEQUENCE [LARGE SCALE GENOMIC DNA]</scope>
    <source>
        <strain evidence="6">MZ5-1-6</strain>
    </source>
</reference>
<dbReference type="PIRSF" id="PIRSF001112">
    <property type="entry name" value="Epoxide_hydrolase"/>
    <property type="match status" value="1"/>
</dbReference>
<organism evidence="6 7">
    <name type="scientific">Pyricularia oryzae</name>
    <name type="common">Rice blast fungus</name>
    <name type="synonym">Magnaporthe oryzae</name>
    <dbReference type="NCBI Taxonomy" id="318829"/>
    <lineage>
        <taxon>Eukaryota</taxon>
        <taxon>Fungi</taxon>
        <taxon>Dikarya</taxon>
        <taxon>Ascomycota</taxon>
        <taxon>Pezizomycotina</taxon>
        <taxon>Sordariomycetes</taxon>
        <taxon>Sordariomycetidae</taxon>
        <taxon>Magnaporthales</taxon>
        <taxon>Pyriculariaceae</taxon>
        <taxon>Pyricularia</taxon>
    </lineage>
</organism>
<evidence type="ECO:0000256" key="2">
    <source>
        <dbReference type="ARBA" id="ARBA00022797"/>
    </source>
</evidence>